<dbReference type="Gene3D" id="3.60.15.10">
    <property type="entry name" value="Ribonuclease Z/Hydroxyacylglutathione hydrolase-like"/>
    <property type="match status" value="1"/>
</dbReference>
<reference evidence="3 4" key="1">
    <citation type="journal article" date="2018" name="MBio">
        <title>Comparative Genomics Reveals the Core Gene Toolbox for the Fungus-Insect Symbiosis.</title>
        <authorList>
            <person name="Wang Y."/>
            <person name="Stata M."/>
            <person name="Wang W."/>
            <person name="Stajich J.E."/>
            <person name="White M.M."/>
            <person name="Moncalvo J.M."/>
        </authorList>
    </citation>
    <scope>NUCLEOTIDE SEQUENCE [LARGE SCALE GENOMIC DNA]</scope>
    <source>
        <strain evidence="3 4">AUS-77-4</strain>
    </source>
</reference>
<evidence type="ECO:0000313" key="3">
    <source>
        <dbReference type="EMBL" id="PVV00164.1"/>
    </source>
</evidence>
<dbReference type="PANTHER" id="PTHR46094:SF1">
    <property type="entry name" value="INTEGRATOR COMPLEX SUBUNIT 9"/>
    <property type="match status" value="1"/>
</dbReference>
<dbReference type="AlphaFoldDB" id="A0A2T9Z6E1"/>
<gene>
    <name evidence="3" type="ORF">BB559_000061</name>
</gene>
<dbReference type="InterPro" id="IPR027074">
    <property type="entry name" value="Integrator_9su"/>
</dbReference>
<protein>
    <recommendedName>
        <fullName evidence="5">Metallo-beta-lactamase domain-containing protein</fullName>
    </recommendedName>
</protein>
<evidence type="ECO:0000256" key="1">
    <source>
        <dbReference type="ARBA" id="ARBA00004123"/>
    </source>
</evidence>
<dbReference type="STRING" id="61424.A0A2T9Z6E1"/>
<dbReference type="EMBL" id="MBFT01000004">
    <property type="protein sequence ID" value="PVV00164.1"/>
    <property type="molecule type" value="Genomic_DNA"/>
</dbReference>
<evidence type="ECO:0000313" key="4">
    <source>
        <dbReference type="Proteomes" id="UP000245699"/>
    </source>
</evidence>
<comment type="subcellular location">
    <subcellularLocation>
        <location evidence="1">Nucleus</location>
    </subcellularLocation>
</comment>
<dbReference type="GO" id="GO:0032039">
    <property type="term" value="C:integrator complex"/>
    <property type="evidence" value="ECO:0007669"/>
    <property type="project" value="InterPro"/>
</dbReference>
<dbReference type="GO" id="GO:0034472">
    <property type="term" value="P:snRNA 3'-end processing"/>
    <property type="evidence" value="ECO:0007669"/>
    <property type="project" value="TreeGrafter"/>
</dbReference>
<accession>A0A2T9Z6E1</accession>
<dbReference type="InterPro" id="IPR036866">
    <property type="entry name" value="RibonucZ/Hydroxyglut_hydro"/>
</dbReference>
<dbReference type="SUPFAM" id="SSF56281">
    <property type="entry name" value="Metallo-hydrolase/oxidoreductase"/>
    <property type="match status" value="1"/>
</dbReference>
<organism evidence="3 4">
    <name type="scientific">Furculomyces boomerangus</name>
    <dbReference type="NCBI Taxonomy" id="61424"/>
    <lineage>
        <taxon>Eukaryota</taxon>
        <taxon>Fungi</taxon>
        <taxon>Fungi incertae sedis</taxon>
        <taxon>Zoopagomycota</taxon>
        <taxon>Kickxellomycotina</taxon>
        <taxon>Harpellomycetes</taxon>
        <taxon>Harpellales</taxon>
        <taxon>Harpellaceae</taxon>
        <taxon>Furculomyces</taxon>
    </lineage>
</organism>
<proteinExistence type="predicted"/>
<comment type="caution">
    <text evidence="3">The sequence shown here is derived from an EMBL/GenBank/DDBJ whole genome shotgun (WGS) entry which is preliminary data.</text>
</comment>
<evidence type="ECO:0000256" key="2">
    <source>
        <dbReference type="ARBA" id="ARBA00023242"/>
    </source>
</evidence>
<dbReference type="Proteomes" id="UP000245699">
    <property type="component" value="Unassembled WGS sequence"/>
</dbReference>
<keyword evidence="4" id="KW-1185">Reference proteome</keyword>
<evidence type="ECO:0008006" key="5">
    <source>
        <dbReference type="Google" id="ProtNLM"/>
    </source>
</evidence>
<sequence length="318" mass="36581">MEINVTSFCFHERWNLFYFSTGEFSFVYDCGRDFIENSFGEEKNDEDYFYEVWNNLELVNWAKVDFILISCHEQVHMLPLITECTDFNGKVYITESAKEYSRYYLQEKLLIDKNRSLNAFDILLQMKILNTDSYDQTTFSEIFNTPNSISLELIDDCFEKLTSVYYNTVFYPESFVKVHCKSSGYSIGSANWSVEYKGKKIVLIGASSTVPGLHSQEFDKSIFNDAEICLVSSMQIPLIDTPQPDTLKTFSQLFQQITSSIKLKGTSIIVCNPLGITYDLLEGINNHLNASNIPGSQYWFVSPVAEKTIQFGNIMGEW</sequence>
<name>A0A2T9Z6E1_9FUNG</name>
<dbReference type="PANTHER" id="PTHR46094">
    <property type="entry name" value="INTEGRATOR COMPLEX SUBUNIT 9"/>
    <property type="match status" value="1"/>
</dbReference>
<keyword evidence="2" id="KW-0539">Nucleus</keyword>
<dbReference type="OrthoDB" id="5600060at2759"/>